<evidence type="ECO:0000313" key="3">
    <source>
        <dbReference type="Proteomes" id="UP000270673"/>
    </source>
</evidence>
<accession>A0A3Q9IT79</accession>
<dbReference type="RefSeq" id="WP_127075170.1">
    <property type="nucleotide sequence ID" value="NZ_CP032819.1"/>
</dbReference>
<dbReference type="InterPro" id="IPR032527">
    <property type="entry name" value="DUF4959"/>
</dbReference>
<keyword evidence="3" id="KW-1185">Reference proteome</keyword>
<evidence type="ECO:0000259" key="1">
    <source>
        <dbReference type="Pfam" id="PF16323"/>
    </source>
</evidence>
<protein>
    <submittedName>
        <fullName evidence="2">DUF4959 domain-containing protein</fullName>
    </submittedName>
</protein>
<dbReference type="EMBL" id="CP032819">
    <property type="protein sequence ID" value="AZS30322.1"/>
    <property type="molecule type" value="Genomic_DNA"/>
</dbReference>
<sequence>MKKLIYILLVFWGFCSCQDDNSSFGISMPIENLSFRPIPGGAIMYYKLPADQDILYIRVRYKDSFGKDIICSGSYACDSLTLLGFNEAQTGISARVSLCNKDDIESEPIEVTFDTKDSGPVTFLDNLEISPDWGSISLKYNIPEDIKGMAHIFYVGENPANKKTDTLLIKSFVLTKGTDSLNIIPQQARLAYDIVVRTEDFRGYMVKEKVWEKISPLEIEKQSIEEDFDFLDPANLSIEDPDYNLGKAFLFDGDLKGEACYNWNKFDNFSTYLAGPQCLGKPLFIIDLREQKLPAEFRLYAMLFVRSSFPYGPMAGYPDEKYGEIWTSCYATKLPSSVTVFGSNNMNDDSSWEIVTHFEQNREIDNKLRWCERCNDGGSYSEYFIKSFNALQLAEPCYMKLSCSPHGKKYRYFKFVVNEVFASPTGHESASYGSNYEKHVTIQELEIFTAKEN</sequence>
<gene>
    <name evidence="2" type="ORF">D8S85_12720</name>
</gene>
<dbReference type="KEGG" id="buy:D8S85_12720"/>
<dbReference type="PROSITE" id="PS51257">
    <property type="entry name" value="PROKAR_LIPOPROTEIN"/>
    <property type="match status" value="1"/>
</dbReference>
<dbReference type="Pfam" id="PF16323">
    <property type="entry name" value="DUF4959"/>
    <property type="match status" value="1"/>
</dbReference>
<proteinExistence type="predicted"/>
<reference evidence="2 3" key="1">
    <citation type="submission" date="2018-10" db="EMBL/GenBank/DDBJ databases">
        <title>Butyricimonas faecalis sp. nov., isolated from human faeces and emended description of the genus Butyricimonas.</title>
        <authorList>
            <person name="Le Roy T."/>
            <person name="Van der Smissen P."/>
            <person name="Paquot A."/>
            <person name="Delzenne N."/>
            <person name="Muccioli G."/>
            <person name="Collet J.-F."/>
            <person name="Cani P.D."/>
        </authorList>
    </citation>
    <scope>NUCLEOTIDE SEQUENCE [LARGE SCALE GENOMIC DNA]</scope>
    <source>
        <strain evidence="2 3">H184</strain>
    </source>
</reference>
<feature type="domain" description="DUF4959" evidence="1">
    <location>
        <begin position="26"/>
        <end position="114"/>
    </location>
</feature>
<evidence type="ECO:0000313" key="2">
    <source>
        <dbReference type="EMBL" id="AZS30322.1"/>
    </source>
</evidence>
<dbReference type="Proteomes" id="UP000270673">
    <property type="component" value="Chromosome"/>
</dbReference>
<name>A0A3Q9IT79_9BACT</name>
<dbReference type="AlphaFoldDB" id="A0A3Q9IT79"/>
<dbReference type="OrthoDB" id="1099954at2"/>
<organism evidence="2 3">
    <name type="scientific">Butyricimonas faecalis</name>
    <dbReference type="NCBI Taxonomy" id="2093856"/>
    <lineage>
        <taxon>Bacteria</taxon>
        <taxon>Pseudomonadati</taxon>
        <taxon>Bacteroidota</taxon>
        <taxon>Bacteroidia</taxon>
        <taxon>Bacteroidales</taxon>
        <taxon>Odoribacteraceae</taxon>
        <taxon>Butyricimonas</taxon>
    </lineage>
</organism>